<protein>
    <submittedName>
        <fullName evidence="2">Uncharacterized protein</fullName>
    </submittedName>
</protein>
<name>A0A8R7P756_TRIUA</name>
<feature type="region of interest" description="Disordered" evidence="1">
    <location>
        <begin position="140"/>
        <end position="160"/>
    </location>
</feature>
<reference evidence="2" key="2">
    <citation type="submission" date="2018-03" db="EMBL/GenBank/DDBJ databases">
        <title>The Triticum urartu genome reveals the dynamic nature of wheat genome evolution.</title>
        <authorList>
            <person name="Ling H."/>
            <person name="Ma B."/>
            <person name="Shi X."/>
            <person name="Liu H."/>
            <person name="Dong L."/>
            <person name="Sun H."/>
            <person name="Cao Y."/>
            <person name="Gao Q."/>
            <person name="Zheng S."/>
            <person name="Li Y."/>
            <person name="Yu Y."/>
            <person name="Du H."/>
            <person name="Qi M."/>
            <person name="Li Y."/>
            <person name="Yu H."/>
            <person name="Cui Y."/>
            <person name="Wang N."/>
            <person name="Chen C."/>
            <person name="Wu H."/>
            <person name="Zhao Y."/>
            <person name="Zhang J."/>
            <person name="Li Y."/>
            <person name="Zhou W."/>
            <person name="Zhang B."/>
            <person name="Hu W."/>
            <person name="Eijk M."/>
            <person name="Tang J."/>
            <person name="Witsenboer H."/>
            <person name="Zhao S."/>
            <person name="Li Z."/>
            <person name="Zhang A."/>
            <person name="Wang D."/>
            <person name="Liang C."/>
        </authorList>
    </citation>
    <scope>NUCLEOTIDE SEQUENCE [LARGE SCALE GENOMIC DNA]</scope>
    <source>
        <strain evidence="2">cv. G1812</strain>
    </source>
</reference>
<feature type="compositionally biased region" description="Gly residues" evidence="1">
    <location>
        <begin position="1"/>
        <end position="14"/>
    </location>
</feature>
<dbReference type="Gramene" id="TuG1812G0100002031.01.T01">
    <property type="protein sequence ID" value="TuG1812G0100002031.01.T01"/>
    <property type="gene ID" value="TuG1812G0100002031.01"/>
</dbReference>
<dbReference type="AlphaFoldDB" id="A0A8R7P756"/>
<organism evidence="2 3">
    <name type="scientific">Triticum urartu</name>
    <name type="common">Red wild einkorn</name>
    <name type="synonym">Crithodium urartu</name>
    <dbReference type="NCBI Taxonomy" id="4572"/>
    <lineage>
        <taxon>Eukaryota</taxon>
        <taxon>Viridiplantae</taxon>
        <taxon>Streptophyta</taxon>
        <taxon>Embryophyta</taxon>
        <taxon>Tracheophyta</taxon>
        <taxon>Spermatophyta</taxon>
        <taxon>Magnoliopsida</taxon>
        <taxon>Liliopsida</taxon>
        <taxon>Poales</taxon>
        <taxon>Poaceae</taxon>
        <taxon>BOP clade</taxon>
        <taxon>Pooideae</taxon>
        <taxon>Triticodae</taxon>
        <taxon>Triticeae</taxon>
        <taxon>Triticinae</taxon>
        <taxon>Triticum</taxon>
    </lineage>
</organism>
<dbReference type="Proteomes" id="UP000015106">
    <property type="component" value="Chromosome 1"/>
</dbReference>
<feature type="compositionally biased region" description="Basic and acidic residues" evidence="1">
    <location>
        <begin position="114"/>
        <end position="123"/>
    </location>
</feature>
<reference evidence="2" key="3">
    <citation type="submission" date="2022-06" db="UniProtKB">
        <authorList>
            <consortium name="EnsemblPlants"/>
        </authorList>
    </citation>
    <scope>IDENTIFICATION</scope>
</reference>
<accession>A0A8R7P756</accession>
<keyword evidence="3" id="KW-1185">Reference proteome</keyword>
<proteinExistence type="predicted"/>
<sequence length="160" mass="17749">RGGGGGAGEAGGHAPGPPRPAQGRAQAPRRRARLGRRRRVRARLPGRRRPRRLLLPLLLLPPCCAGGPYVHSRVLDQQEEVVRRRRRGRPRAGEAPEEECGFRGEGPGGHGHRPRQEVPQEDTRHQAELACLCHGLKPRRKNRASGYKEGGRDMEVPEMM</sequence>
<feature type="compositionally biased region" description="Basic and acidic residues" evidence="1">
    <location>
        <begin position="149"/>
        <end position="160"/>
    </location>
</feature>
<evidence type="ECO:0000313" key="3">
    <source>
        <dbReference type="Proteomes" id="UP000015106"/>
    </source>
</evidence>
<dbReference type="EnsemblPlants" id="TuG1812G0100002031.01.T01">
    <property type="protein sequence ID" value="TuG1812G0100002031.01.T01"/>
    <property type="gene ID" value="TuG1812G0100002031.01"/>
</dbReference>
<feature type="region of interest" description="Disordered" evidence="1">
    <location>
        <begin position="79"/>
        <end position="123"/>
    </location>
</feature>
<feature type="compositionally biased region" description="Basic residues" evidence="1">
    <location>
        <begin position="27"/>
        <end position="47"/>
    </location>
</feature>
<feature type="region of interest" description="Disordered" evidence="1">
    <location>
        <begin position="1"/>
        <end position="47"/>
    </location>
</feature>
<evidence type="ECO:0000256" key="1">
    <source>
        <dbReference type="SAM" id="MobiDB-lite"/>
    </source>
</evidence>
<evidence type="ECO:0000313" key="2">
    <source>
        <dbReference type="EnsemblPlants" id="TuG1812G0100002031.01.T01"/>
    </source>
</evidence>
<reference evidence="3" key="1">
    <citation type="journal article" date="2013" name="Nature">
        <title>Draft genome of the wheat A-genome progenitor Triticum urartu.</title>
        <authorList>
            <person name="Ling H.Q."/>
            <person name="Zhao S."/>
            <person name="Liu D."/>
            <person name="Wang J."/>
            <person name="Sun H."/>
            <person name="Zhang C."/>
            <person name="Fan H."/>
            <person name="Li D."/>
            <person name="Dong L."/>
            <person name="Tao Y."/>
            <person name="Gao C."/>
            <person name="Wu H."/>
            <person name="Li Y."/>
            <person name="Cui Y."/>
            <person name="Guo X."/>
            <person name="Zheng S."/>
            <person name="Wang B."/>
            <person name="Yu K."/>
            <person name="Liang Q."/>
            <person name="Yang W."/>
            <person name="Lou X."/>
            <person name="Chen J."/>
            <person name="Feng M."/>
            <person name="Jian J."/>
            <person name="Zhang X."/>
            <person name="Luo G."/>
            <person name="Jiang Y."/>
            <person name="Liu J."/>
            <person name="Wang Z."/>
            <person name="Sha Y."/>
            <person name="Zhang B."/>
            <person name="Wu H."/>
            <person name="Tang D."/>
            <person name="Shen Q."/>
            <person name="Xue P."/>
            <person name="Zou S."/>
            <person name="Wang X."/>
            <person name="Liu X."/>
            <person name="Wang F."/>
            <person name="Yang Y."/>
            <person name="An X."/>
            <person name="Dong Z."/>
            <person name="Zhang K."/>
            <person name="Zhang X."/>
            <person name="Luo M.C."/>
            <person name="Dvorak J."/>
            <person name="Tong Y."/>
            <person name="Wang J."/>
            <person name="Yang H."/>
            <person name="Li Z."/>
            <person name="Wang D."/>
            <person name="Zhang A."/>
            <person name="Wang J."/>
        </authorList>
    </citation>
    <scope>NUCLEOTIDE SEQUENCE</scope>
    <source>
        <strain evidence="3">cv. G1812</strain>
    </source>
</reference>